<dbReference type="KEGG" id="tne:Tneu_1098"/>
<dbReference type="STRING" id="444157.Tneu_1098"/>
<reference evidence="1" key="1">
    <citation type="submission" date="2008-03" db="EMBL/GenBank/DDBJ databases">
        <title>Complete sequence of Thermoproteus neutrophilus V24Sta.</title>
        <authorList>
            <consortium name="US DOE Joint Genome Institute"/>
            <person name="Copeland A."/>
            <person name="Lucas S."/>
            <person name="Lapidus A."/>
            <person name="Glavina del Rio T."/>
            <person name="Dalin E."/>
            <person name="Tice H."/>
            <person name="Bruce D."/>
            <person name="Goodwin L."/>
            <person name="Pitluck S."/>
            <person name="Sims D."/>
            <person name="Brettin T."/>
            <person name="Detter J.C."/>
            <person name="Han C."/>
            <person name="Kuske C.R."/>
            <person name="Schmutz J."/>
            <person name="Larimer F."/>
            <person name="Land M."/>
            <person name="Hauser L."/>
            <person name="Kyrpides N."/>
            <person name="Mikhailova N."/>
            <person name="Biddle J.F."/>
            <person name="Zhang Z."/>
            <person name="Fitz-Gibbon S.T."/>
            <person name="Lowe T.M."/>
            <person name="Saltikov C."/>
            <person name="House C.H."/>
            <person name="Richardson P."/>
        </authorList>
    </citation>
    <scope>NUCLEOTIDE SEQUENCE [LARGE SCALE GENOMIC DNA]</scope>
    <source>
        <strain evidence="1">V24Sta</strain>
    </source>
</reference>
<evidence type="ECO:0000313" key="2">
    <source>
        <dbReference type="Proteomes" id="UP000001694"/>
    </source>
</evidence>
<protein>
    <submittedName>
        <fullName evidence="1">Uncharacterized protein</fullName>
    </submittedName>
</protein>
<organism evidence="1 2">
    <name type="scientific">Pyrobaculum neutrophilum (strain DSM 2338 / JCM 9278 / NBRC 100436 / V24Sta)</name>
    <name type="common">Thermoproteus neutrophilus</name>
    <dbReference type="NCBI Taxonomy" id="444157"/>
    <lineage>
        <taxon>Archaea</taxon>
        <taxon>Thermoproteota</taxon>
        <taxon>Thermoprotei</taxon>
        <taxon>Thermoproteales</taxon>
        <taxon>Thermoproteaceae</taxon>
        <taxon>Pyrobaculum</taxon>
    </lineage>
</organism>
<proteinExistence type="predicted"/>
<keyword evidence="2" id="KW-1185">Reference proteome</keyword>
<evidence type="ECO:0000313" key="1">
    <source>
        <dbReference type="EMBL" id="ACB40029.1"/>
    </source>
</evidence>
<name>B1YE16_PYRNV</name>
<accession>B1YE16</accession>
<dbReference type="AlphaFoldDB" id="B1YE16"/>
<dbReference type="EMBL" id="CP001014">
    <property type="protein sequence ID" value="ACB40029.1"/>
    <property type="molecule type" value="Genomic_DNA"/>
</dbReference>
<dbReference type="Proteomes" id="UP000001694">
    <property type="component" value="Chromosome"/>
</dbReference>
<dbReference type="HOGENOM" id="CLU_540396_0_0_2"/>
<sequence>MTMLRRDSVCQCLEITDPSGHGLEYFNKCRYVPVSVVDTIINGILEGGIPKLFIVSASQGYGKTTAFLYLRKKLFNEGVADEEKKIHRYIVAYTKADPNLDLMMENIKSSIKLQFSQYIHERTLQSLAVEKIQGCFTDLWMWLEFLKLVDFPVVVLIDDVKPTELDKVAELIRGLASTGIVKAVAIALHAGYGKEVSQRLNEIGASSRYDVRVITNDHFVPSGGALEELNSFTEQLFKDQGDWQAIAEVFKSLFYNFGARVALKFAEAYRCKRKEDKGDLALLSNKIRDALLEAAIKDGLPAQREKEVAPHRKCDVVIQNKCVEVKVVGDPNYELKKEGYSPDLYLIVGKQAGIKNAVVVDINARKLTSALDKSLGLTPNDMASADKGRVYELAARAIVGYVKDKVYEALNVHPRRTSEVVETVKKLCIQIGLSEINRSELIRRYGTILKELSRKLGIPAPTKASDVDTLINALAQYYTGNGLGTPPLRKSDDSRVKCVATKSM</sequence>
<gene>
    <name evidence="1" type="ordered locus">Tneu_1098</name>
</gene>